<dbReference type="Proteomes" id="UP000589716">
    <property type="component" value="Unassembled WGS sequence"/>
</dbReference>
<sequence length="276" mass="28652">MQPASRERQALNFRSIRVEEDALVRRLRSRHTLWLHGGLMGLITLLVMWGVSTALRHGGVDSLAVRYALALGAGYLAYLLLLRIWAGMLVREEERDVPDPGVLDLVPWPGGGASCNDGVHSGGGGDFGGGGADAVFDAPAQALAECAGDGGSALGDVASGALEAAGGADEGALVVIPVLAVFGAVLAAVLGGGWLLLLYFGSEALLAVAVELAFAYTAARTVVRVEREGWLLAAIRLSWKPLLGALVCAVALGALVDHFAPQADTLAQAVQQWRAR</sequence>
<keyword evidence="1" id="KW-1133">Transmembrane helix</keyword>
<keyword evidence="1" id="KW-0472">Membrane</keyword>
<evidence type="ECO:0008006" key="4">
    <source>
        <dbReference type="Google" id="ProtNLM"/>
    </source>
</evidence>
<name>A0A853INE5_9BURK</name>
<feature type="transmembrane region" description="Helical" evidence="1">
    <location>
        <begin position="33"/>
        <end position="52"/>
    </location>
</feature>
<organism evidence="2 3">
    <name type="scientific">Ottowia beijingensis</name>
    <dbReference type="NCBI Taxonomy" id="1207057"/>
    <lineage>
        <taxon>Bacteria</taxon>
        <taxon>Pseudomonadati</taxon>
        <taxon>Pseudomonadota</taxon>
        <taxon>Betaproteobacteria</taxon>
        <taxon>Burkholderiales</taxon>
        <taxon>Comamonadaceae</taxon>
        <taxon>Ottowia</taxon>
    </lineage>
</organism>
<keyword evidence="1" id="KW-0812">Transmembrane</keyword>
<evidence type="ECO:0000256" key="1">
    <source>
        <dbReference type="SAM" id="Phobius"/>
    </source>
</evidence>
<dbReference type="EMBL" id="JACCKX010000001">
    <property type="protein sequence ID" value="NZA02133.1"/>
    <property type="molecule type" value="Genomic_DNA"/>
</dbReference>
<keyword evidence="3" id="KW-1185">Reference proteome</keyword>
<feature type="transmembrane region" description="Helical" evidence="1">
    <location>
        <begin position="196"/>
        <end position="216"/>
    </location>
</feature>
<feature type="transmembrane region" description="Helical" evidence="1">
    <location>
        <begin position="172"/>
        <end position="190"/>
    </location>
</feature>
<feature type="transmembrane region" description="Helical" evidence="1">
    <location>
        <begin position="237"/>
        <end position="256"/>
    </location>
</feature>
<reference evidence="2 3" key="1">
    <citation type="submission" date="2020-07" db="EMBL/GenBank/DDBJ databases">
        <authorList>
            <person name="Maaloum M."/>
        </authorList>
    </citation>
    <scope>NUCLEOTIDE SEQUENCE [LARGE SCALE GENOMIC DNA]</scope>
    <source>
        <strain evidence="2 3">GCS-AN-3</strain>
    </source>
</reference>
<dbReference type="AlphaFoldDB" id="A0A853INE5"/>
<evidence type="ECO:0000313" key="2">
    <source>
        <dbReference type="EMBL" id="NZA02133.1"/>
    </source>
</evidence>
<comment type="caution">
    <text evidence="2">The sequence shown here is derived from an EMBL/GenBank/DDBJ whole genome shotgun (WGS) entry which is preliminary data.</text>
</comment>
<protein>
    <recommendedName>
        <fullName evidence="4">Transmembrane protein</fullName>
    </recommendedName>
</protein>
<gene>
    <name evidence="2" type="ORF">H0I39_10920</name>
</gene>
<proteinExistence type="predicted"/>
<accession>A0A853INE5</accession>
<evidence type="ECO:0000313" key="3">
    <source>
        <dbReference type="Proteomes" id="UP000589716"/>
    </source>
</evidence>
<feature type="transmembrane region" description="Helical" evidence="1">
    <location>
        <begin position="64"/>
        <end position="85"/>
    </location>
</feature>